<gene>
    <name evidence="3" type="ORF">ALAG00032_LOCUS6671</name>
</gene>
<proteinExistence type="predicted"/>
<feature type="transmembrane region" description="Helical" evidence="2">
    <location>
        <begin position="534"/>
        <end position="552"/>
    </location>
</feature>
<dbReference type="AlphaFoldDB" id="A0A7S3NK53"/>
<feature type="compositionally biased region" description="Low complexity" evidence="1">
    <location>
        <begin position="36"/>
        <end position="50"/>
    </location>
</feature>
<feature type="compositionally biased region" description="Acidic residues" evidence="1">
    <location>
        <begin position="622"/>
        <end position="640"/>
    </location>
</feature>
<protein>
    <submittedName>
        <fullName evidence="3">Uncharacterized protein</fullName>
    </submittedName>
</protein>
<organism evidence="3">
    <name type="scientific">Aureoumbra lagunensis</name>
    <dbReference type="NCBI Taxonomy" id="44058"/>
    <lineage>
        <taxon>Eukaryota</taxon>
        <taxon>Sar</taxon>
        <taxon>Stramenopiles</taxon>
        <taxon>Ochrophyta</taxon>
        <taxon>Pelagophyceae</taxon>
        <taxon>Pelagomonadales</taxon>
        <taxon>Aureoumbra</taxon>
    </lineage>
</organism>
<reference evidence="3" key="1">
    <citation type="submission" date="2021-01" db="EMBL/GenBank/DDBJ databases">
        <authorList>
            <person name="Corre E."/>
            <person name="Pelletier E."/>
            <person name="Niang G."/>
            <person name="Scheremetjew M."/>
            <person name="Finn R."/>
            <person name="Kale V."/>
            <person name="Holt S."/>
            <person name="Cochrane G."/>
            <person name="Meng A."/>
            <person name="Brown T."/>
            <person name="Cohen L."/>
        </authorList>
    </citation>
    <scope>NUCLEOTIDE SEQUENCE</scope>
    <source>
        <strain evidence="3">CCMP1510</strain>
    </source>
</reference>
<keyword evidence="2" id="KW-0812">Transmembrane</keyword>
<evidence type="ECO:0000256" key="1">
    <source>
        <dbReference type="SAM" id="MobiDB-lite"/>
    </source>
</evidence>
<evidence type="ECO:0000313" key="3">
    <source>
        <dbReference type="EMBL" id="CAE0365927.1"/>
    </source>
</evidence>
<keyword evidence="2" id="KW-1133">Transmembrane helix</keyword>
<keyword evidence="2" id="KW-0472">Membrane</keyword>
<feature type="region of interest" description="Disordered" evidence="1">
    <location>
        <begin position="618"/>
        <end position="640"/>
    </location>
</feature>
<dbReference type="EMBL" id="HBIJ01009498">
    <property type="protein sequence ID" value="CAE0365927.1"/>
    <property type="molecule type" value="Transcribed_RNA"/>
</dbReference>
<evidence type="ECO:0000256" key="2">
    <source>
        <dbReference type="SAM" id="Phobius"/>
    </source>
</evidence>
<accession>A0A7S3NK53</accession>
<feature type="region of interest" description="Disordered" evidence="1">
    <location>
        <begin position="28"/>
        <end position="53"/>
    </location>
</feature>
<name>A0A7S3NK53_9STRA</name>
<sequence>MALQAGGVGAGAAMMNAPMQIPGGGLMPQQTMPRFSTGPSSSSMPSHSTGQLGPIGDPRAAVEVDEEAMHGGDACLCVEFGGDTLCAAAWDATKKSVVALSVGDKGETVTSTNLGIKDSTKLKAWLSKPAKTRAAEAHTAGVDIGKDQDNMWATVKTPGYLIGPVGDNTQELTKYVSGQLDITAVPSKKKNDDDDTDDFGLSEYGQRLLLSSAELGQVEPEAFLALLAARPRQRATQLVSKPVRRMTIVGPASATMAWRLAVAEGPRFVDARCSRFISAPLAQIVGAALRIKKSFTQGDKVISAIIPQTGSMVDAVIATCQAAPIWFSVIKVISSQNELQAILNKEQNCCFILRGDAPHHRESIVTVQAQVGDAVAGAATLAAARLGLPGAPIFNSEQEMTRDALPYQIILKTETGNQEILFEAGTPLPASCRREYCAADFGGGPKKPGQHKWPLHTLHESMPNGDIIPCGAGLDDPFETIDDEDELVYATHATVEYFIDARGLASTQVIFAKGAPKSAAKEARDKAAKRCRRLALAIMALFFLTPVFYTLVHMRKRAVVRRHTIAALEDFYKRAKPDKLNDAADIADKYEGFEDILFKRLERQYPGFTVNRQIAAGQSLQGEEEVVEEEVDKEDAPQEL</sequence>